<feature type="transmembrane region" description="Helical" evidence="8">
    <location>
        <begin position="308"/>
        <end position="326"/>
    </location>
</feature>
<evidence type="ECO:0000256" key="4">
    <source>
        <dbReference type="ARBA" id="ARBA00022475"/>
    </source>
</evidence>
<reference evidence="10 11" key="1">
    <citation type="submission" date="2024-09" db="EMBL/GenBank/DDBJ databases">
        <authorList>
            <person name="Sun Q."/>
            <person name="Mori K."/>
        </authorList>
    </citation>
    <scope>NUCLEOTIDE SEQUENCE [LARGE SCALE GENOMIC DNA]</scope>
    <source>
        <strain evidence="10 11">TBRC 7907</strain>
    </source>
</reference>
<feature type="transmembrane region" description="Helical" evidence="8">
    <location>
        <begin position="12"/>
        <end position="38"/>
    </location>
</feature>
<evidence type="ECO:0000313" key="11">
    <source>
        <dbReference type="Proteomes" id="UP001589693"/>
    </source>
</evidence>
<dbReference type="InterPro" id="IPR020846">
    <property type="entry name" value="MFS_dom"/>
</dbReference>
<comment type="subcellular location">
    <subcellularLocation>
        <location evidence="1">Cell membrane</location>
        <topology evidence="1">Multi-pass membrane protein</topology>
    </subcellularLocation>
</comment>
<feature type="transmembrane region" description="Helical" evidence="8">
    <location>
        <begin position="50"/>
        <end position="68"/>
    </location>
</feature>
<dbReference type="InterPro" id="IPR036259">
    <property type="entry name" value="MFS_trans_sf"/>
</dbReference>
<keyword evidence="4" id="KW-1003">Cell membrane</keyword>
<feature type="transmembrane region" description="Helical" evidence="8">
    <location>
        <begin position="226"/>
        <end position="248"/>
    </location>
</feature>
<comment type="similarity">
    <text evidence="2">Belongs to the major facilitator superfamily. EmrB family.</text>
</comment>
<gene>
    <name evidence="10" type="ORF">ACFFQA_01800</name>
</gene>
<dbReference type="PROSITE" id="PS50850">
    <property type="entry name" value="MFS"/>
    <property type="match status" value="1"/>
</dbReference>
<evidence type="ECO:0000256" key="3">
    <source>
        <dbReference type="ARBA" id="ARBA00022448"/>
    </source>
</evidence>
<accession>A0ABV5ZP40</accession>
<comment type="caution">
    <text evidence="10">The sequence shown here is derived from an EMBL/GenBank/DDBJ whole genome shotgun (WGS) entry which is preliminary data.</text>
</comment>
<dbReference type="RefSeq" id="WP_377849738.1">
    <property type="nucleotide sequence ID" value="NZ_JBHLZU010000002.1"/>
</dbReference>
<dbReference type="InterPro" id="IPR011701">
    <property type="entry name" value="MFS"/>
</dbReference>
<keyword evidence="5 8" id="KW-0812">Transmembrane</keyword>
<protein>
    <submittedName>
        <fullName evidence="10">DHA2 family efflux MFS transporter permease subunit</fullName>
    </submittedName>
</protein>
<keyword evidence="3" id="KW-0813">Transport</keyword>
<feature type="transmembrane region" description="Helical" evidence="8">
    <location>
        <begin position="169"/>
        <end position="186"/>
    </location>
</feature>
<dbReference type="Pfam" id="PF07690">
    <property type="entry name" value="MFS_1"/>
    <property type="match status" value="1"/>
</dbReference>
<proteinExistence type="inferred from homology"/>
<evidence type="ECO:0000256" key="8">
    <source>
        <dbReference type="SAM" id="Phobius"/>
    </source>
</evidence>
<feature type="transmembrane region" description="Helical" evidence="8">
    <location>
        <begin position="80"/>
        <end position="99"/>
    </location>
</feature>
<feature type="transmembrane region" description="Helical" evidence="8">
    <location>
        <begin position="404"/>
        <end position="422"/>
    </location>
</feature>
<feature type="transmembrane region" description="Helical" evidence="8">
    <location>
        <begin position="139"/>
        <end position="163"/>
    </location>
</feature>
<dbReference type="PANTHER" id="PTHR42718">
    <property type="entry name" value="MAJOR FACILITATOR SUPERFAMILY MULTIDRUG TRANSPORTER MFSC"/>
    <property type="match status" value="1"/>
</dbReference>
<evidence type="ECO:0000256" key="6">
    <source>
        <dbReference type="ARBA" id="ARBA00022989"/>
    </source>
</evidence>
<feature type="transmembrane region" description="Helical" evidence="8">
    <location>
        <begin position="335"/>
        <end position="353"/>
    </location>
</feature>
<dbReference type="PRINTS" id="PR01036">
    <property type="entry name" value="TCRTETB"/>
</dbReference>
<keyword evidence="11" id="KW-1185">Reference proteome</keyword>
<dbReference type="NCBIfam" id="TIGR00711">
    <property type="entry name" value="efflux_EmrB"/>
    <property type="match status" value="1"/>
</dbReference>
<keyword evidence="6 8" id="KW-1133">Transmembrane helix</keyword>
<dbReference type="Proteomes" id="UP001589693">
    <property type="component" value="Unassembled WGS sequence"/>
</dbReference>
<feature type="domain" description="Major facilitator superfamily (MFS) profile" evidence="9">
    <location>
        <begin position="14"/>
        <end position="451"/>
    </location>
</feature>
<dbReference type="SUPFAM" id="SSF103473">
    <property type="entry name" value="MFS general substrate transporter"/>
    <property type="match status" value="1"/>
</dbReference>
<dbReference type="CDD" id="cd17321">
    <property type="entry name" value="MFS_MMR_MDR_like"/>
    <property type="match status" value="1"/>
</dbReference>
<evidence type="ECO:0000259" key="9">
    <source>
        <dbReference type="PROSITE" id="PS50850"/>
    </source>
</evidence>
<name>A0ABV5ZP40_9PSEU</name>
<feature type="transmembrane region" description="Helical" evidence="8">
    <location>
        <begin position="269"/>
        <end position="288"/>
    </location>
</feature>
<feature type="transmembrane region" description="Helical" evidence="8">
    <location>
        <begin position="359"/>
        <end position="383"/>
    </location>
</feature>
<evidence type="ECO:0000256" key="2">
    <source>
        <dbReference type="ARBA" id="ARBA00008537"/>
    </source>
</evidence>
<dbReference type="EMBL" id="JBHLZU010000002">
    <property type="protein sequence ID" value="MFB9902663.1"/>
    <property type="molecule type" value="Genomic_DNA"/>
</dbReference>
<dbReference type="PANTHER" id="PTHR42718:SF9">
    <property type="entry name" value="MAJOR FACILITATOR SUPERFAMILY MULTIDRUG TRANSPORTER MFSC"/>
    <property type="match status" value="1"/>
</dbReference>
<dbReference type="Gene3D" id="1.20.1250.20">
    <property type="entry name" value="MFS general substrate transporter like domains"/>
    <property type="match status" value="1"/>
</dbReference>
<evidence type="ECO:0000313" key="10">
    <source>
        <dbReference type="EMBL" id="MFB9902663.1"/>
    </source>
</evidence>
<dbReference type="InterPro" id="IPR004638">
    <property type="entry name" value="EmrB-like"/>
</dbReference>
<feature type="transmembrane region" description="Helical" evidence="8">
    <location>
        <begin position="428"/>
        <end position="447"/>
    </location>
</feature>
<evidence type="ECO:0000256" key="1">
    <source>
        <dbReference type="ARBA" id="ARBA00004651"/>
    </source>
</evidence>
<evidence type="ECO:0000256" key="7">
    <source>
        <dbReference type="ARBA" id="ARBA00023136"/>
    </source>
</evidence>
<organism evidence="10 11">
    <name type="scientific">Allokutzneria oryzae</name>
    <dbReference type="NCBI Taxonomy" id="1378989"/>
    <lineage>
        <taxon>Bacteria</taxon>
        <taxon>Bacillati</taxon>
        <taxon>Actinomycetota</taxon>
        <taxon>Actinomycetes</taxon>
        <taxon>Pseudonocardiales</taxon>
        <taxon>Pseudonocardiaceae</taxon>
        <taxon>Allokutzneria</taxon>
    </lineage>
</organism>
<keyword evidence="7 8" id="KW-0472">Membrane</keyword>
<dbReference type="Gene3D" id="1.20.1720.10">
    <property type="entry name" value="Multidrug resistance protein D"/>
    <property type="match status" value="1"/>
</dbReference>
<sequence>MTVTTPATRVDRALFTSLFLAVFLAMLCMSVVTIALPVIQADLGLDVGGMQWIINSYTLCLAGLALVGGTVGDRYGRRKALLTGIALFVLGAALCALATDLTLLLVGRFVQGAGAALLVPGSMSLLSRNCPDPATRSRMMGLWGTVASLAIVIGPVVGGLLVGAWGWQGIFWVNVPMGALAFALAWRSVPESADPEHVALDPLGQLLGIAWLVALCWGLIDAGQRGWSGLSTILMVLAAVGLVVFVVVERRQERPMLPVRLFAGRRFSAATVASFLLGFGSYSMFNFLPVYLQQVQHHLPQEAGLRMLPLPLAIMAVSVLAGRLAAARGDRTPMLLGYSLIAAGLLGLCLLAPDSPYLAVGGLFAVIGVGTGLAMAPTSTAALTGAPPERSGMASAVVNASRQTGIVVGVAVLGAVLPLGGLMSGFHLASLIAGAATLIAVLAALLITPHP</sequence>
<evidence type="ECO:0000256" key="5">
    <source>
        <dbReference type="ARBA" id="ARBA00022692"/>
    </source>
</evidence>